<dbReference type="EMBL" id="BGPR01208153">
    <property type="protein sequence ID" value="GBN35254.1"/>
    <property type="molecule type" value="Genomic_DNA"/>
</dbReference>
<sequence>MEWDESRESHSQWEAVTKITMRQIKWSLGKKCENNFDHRVLFNDKVFRKDIEQGYRTAPVLRKATLRKSWNIKKNEGGKVIKMTKNNKEANH</sequence>
<protein>
    <submittedName>
        <fullName evidence="3">Uncharacterized protein</fullName>
    </submittedName>
</protein>
<keyword evidence="4" id="KW-1185">Reference proteome</keyword>
<dbReference type="AlphaFoldDB" id="A0A4Y2N993"/>
<evidence type="ECO:0000313" key="1">
    <source>
        <dbReference type="EMBL" id="GBN35214.1"/>
    </source>
</evidence>
<dbReference type="EMBL" id="BGPR01208146">
    <property type="protein sequence ID" value="GBN35236.1"/>
    <property type="molecule type" value="Genomic_DNA"/>
</dbReference>
<evidence type="ECO:0000313" key="2">
    <source>
        <dbReference type="EMBL" id="GBN35236.1"/>
    </source>
</evidence>
<proteinExistence type="predicted"/>
<dbReference type="EMBL" id="BGPR01208137">
    <property type="protein sequence ID" value="GBN35214.1"/>
    <property type="molecule type" value="Genomic_DNA"/>
</dbReference>
<reference evidence="3 4" key="1">
    <citation type="journal article" date="2019" name="Sci. Rep.">
        <title>Orb-weaving spider Araneus ventricosus genome elucidates the spidroin gene catalogue.</title>
        <authorList>
            <person name="Kono N."/>
            <person name="Nakamura H."/>
            <person name="Ohtoshi R."/>
            <person name="Moran D.A.P."/>
            <person name="Shinohara A."/>
            <person name="Yoshida Y."/>
            <person name="Fujiwara M."/>
            <person name="Mori M."/>
            <person name="Tomita M."/>
            <person name="Arakawa K."/>
        </authorList>
    </citation>
    <scope>NUCLEOTIDE SEQUENCE [LARGE SCALE GENOMIC DNA]</scope>
</reference>
<comment type="caution">
    <text evidence="3">The sequence shown here is derived from an EMBL/GenBank/DDBJ whole genome shotgun (WGS) entry which is preliminary data.</text>
</comment>
<evidence type="ECO:0000313" key="4">
    <source>
        <dbReference type="Proteomes" id="UP000499080"/>
    </source>
</evidence>
<evidence type="ECO:0000313" key="3">
    <source>
        <dbReference type="EMBL" id="GBN35254.1"/>
    </source>
</evidence>
<name>A0A4Y2N993_ARAVE</name>
<gene>
    <name evidence="3" type="ORF">AVEN_142643_1</name>
    <name evidence="1" type="ORF">AVEN_51650_1</name>
    <name evidence="2" type="ORF">AVEN_91451_1</name>
</gene>
<organism evidence="3 4">
    <name type="scientific">Araneus ventricosus</name>
    <name type="common">Orbweaver spider</name>
    <name type="synonym">Epeira ventricosa</name>
    <dbReference type="NCBI Taxonomy" id="182803"/>
    <lineage>
        <taxon>Eukaryota</taxon>
        <taxon>Metazoa</taxon>
        <taxon>Ecdysozoa</taxon>
        <taxon>Arthropoda</taxon>
        <taxon>Chelicerata</taxon>
        <taxon>Arachnida</taxon>
        <taxon>Araneae</taxon>
        <taxon>Araneomorphae</taxon>
        <taxon>Entelegynae</taxon>
        <taxon>Araneoidea</taxon>
        <taxon>Araneidae</taxon>
        <taxon>Araneus</taxon>
    </lineage>
</organism>
<dbReference type="Proteomes" id="UP000499080">
    <property type="component" value="Unassembled WGS sequence"/>
</dbReference>
<accession>A0A4Y2N993</accession>